<proteinExistence type="predicted"/>
<keyword evidence="1" id="KW-0472">Membrane</keyword>
<reference evidence="2 3" key="1">
    <citation type="journal article" date="2017" name="ISME J.">
        <title>Potential for microbial H2 and metal transformations associated with novel bacteria and archaea in deep terrestrial subsurface sediments.</title>
        <authorList>
            <person name="Hernsdorf A.W."/>
            <person name="Amano Y."/>
            <person name="Miyakawa K."/>
            <person name="Ise K."/>
            <person name="Suzuki Y."/>
            <person name="Anantharaman K."/>
            <person name="Probst A."/>
            <person name="Burstein D."/>
            <person name="Thomas B.C."/>
            <person name="Banfield J.F."/>
        </authorList>
    </citation>
    <scope>NUCLEOTIDE SEQUENCE [LARGE SCALE GENOMIC DNA]</scope>
    <source>
        <strain evidence="2">HGW-Wallbacteria-1</strain>
    </source>
</reference>
<evidence type="ECO:0000256" key="1">
    <source>
        <dbReference type="SAM" id="Phobius"/>
    </source>
</evidence>
<comment type="caution">
    <text evidence="2">The sequence shown here is derived from an EMBL/GenBank/DDBJ whole genome shotgun (WGS) entry which is preliminary data.</text>
</comment>
<evidence type="ECO:0000313" key="3">
    <source>
        <dbReference type="Proteomes" id="UP000233256"/>
    </source>
</evidence>
<dbReference type="Proteomes" id="UP000233256">
    <property type="component" value="Unassembled WGS sequence"/>
</dbReference>
<organism evidence="2 3">
    <name type="scientific">Candidatus Wallbacteria bacterium HGW-Wallbacteria-1</name>
    <dbReference type="NCBI Taxonomy" id="2013854"/>
    <lineage>
        <taxon>Bacteria</taxon>
        <taxon>Candidatus Walliibacteriota</taxon>
    </lineage>
</organism>
<name>A0A2N1PI49_9BACT</name>
<evidence type="ECO:0008006" key="4">
    <source>
        <dbReference type="Google" id="ProtNLM"/>
    </source>
</evidence>
<keyword evidence="1" id="KW-1133">Transmembrane helix</keyword>
<keyword evidence="1" id="KW-0812">Transmembrane</keyword>
<gene>
    <name evidence="2" type="ORF">CVV64_20590</name>
</gene>
<evidence type="ECO:0000313" key="2">
    <source>
        <dbReference type="EMBL" id="PKK88021.1"/>
    </source>
</evidence>
<protein>
    <recommendedName>
        <fullName evidence="4">DUF304 domain-containing protein</fullName>
    </recommendedName>
</protein>
<sequence>MTHNREIPWKMREAAEAELDSGEQIQWIDRPEPKLFTGASTVMFLFGIPWTAFALFWTVAAAWGVLHEGGTPGPFMLFPLFGLPFILIGIGLLSGPWWNRRKQRNTVYMITDRRAVIIEVGKTTKITSYEPDQMDKIYRTEKSDGTGNVYFTRRQWKDMDGDRRGEDIGFERVAQVRDVEKLLKKMADNELDS</sequence>
<feature type="transmembrane region" description="Helical" evidence="1">
    <location>
        <begin position="42"/>
        <end position="63"/>
    </location>
</feature>
<dbReference type="AlphaFoldDB" id="A0A2N1PI49"/>
<feature type="transmembrane region" description="Helical" evidence="1">
    <location>
        <begin position="75"/>
        <end position="94"/>
    </location>
</feature>
<accession>A0A2N1PI49</accession>
<dbReference type="EMBL" id="PGXC01000074">
    <property type="protein sequence ID" value="PKK88021.1"/>
    <property type="molecule type" value="Genomic_DNA"/>
</dbReference>